<gene>
    <name evidence="1" type="ORF">XAC3562_1010002</name>
</gene>
<dbReference type="EMBL" id="CCXZ01000004">
    <property type="protein sequence ID" value="CEG14244.1"/>
    <property type="molecule type" value="Genomic_DNA"/>
</dbReference>
<protein>
    <submittedName>
        <fullName evidence="1">Uncharacterized protein</fullName>
    </submittedName>
</protein>
<evidence type="ECO:0000313" key="2">
    <source>
        <dbReference type="Proteomes" id="UP000052230"/>
    </source>
</evidence>
<organism evidence="1 2">
    <name type="scientific">Xanthomonas citri pv. citri</name>
    <dbReference type="NCBI Taxonomy" id="611301"/>
    <lineage>
        <taxon>Bacteria</taxon>
        <taxon>Pseudomonadati</taxon>
        <taxon>Pseudomonadota</taxon>
        <taxon>Gammaproteobacteria</taxon>
        <taxon>Lysobacterales</taxon>
        <taxon>Lysobacteraceae</taxon>
        <taxon>Xanthomonas</taxon>
    </lineage>
</organism>
<comment type="caution">
    <text evidence="1">The sequence shown here is derived from an EMBL/GenBank/DDBJ whole genome shotgun (WGS) entry which is preliminary data.</text>
</comment>
<proteinExistence type="predicted"/>
<keyword evidence="2" id="KW-1185">Reference proteome</keyword>
<name>A0A0U5F9K5_XANCI</name>
<dbReference type="AlphaFoldDB" id="A0A0U5F9K5"/>
<sequence length="110" mass="12016">MPRPARCPSTSSSCVLQLRPQRGWRVGDVWEVKEHSPSLPMQALMRLEEVAPTLVDVHCASAPAPYPAKAENASPAELLPQVSVSALHGRAFGVVIDRWTTFQALTTTVR</sequence>
<dbReference type="Proteomes" id="UP000052230">
    <property type="component" value="Unassembled WGS sequence"/>
</dbReference>
<accession>A0A0U5F9K5</accession>
<evidence type="ECO:0000313" key="1">
    <source>
        <dbReference type="EMBL" id="CEG14244.1"/>
    </source>
</evidence>
<reference evidence="1 2" key="1">
    <citation type="submission" date="2014-09" db="EMBL/GenBank/DDBJ databases">
        <authorList>
            <person name="Regsiter A."/>
        </authorList>
    </citation>
    <scope>NUCLEOTIDE SEQUENCE [LARGE SCALE GENOMIC DNA]</scope>
</reference>